<keyword evidence="2" id="KW-0805">Transcription regulation</keyword>
<evidence type="ECO:0000256" key="1">
    <source>
        <dbReference type="ARBA" id="ARBA00004123"/>
    </source>
</evidence>
<dbReference type="EMBL" id="CP093347">
    <property type="protein sequence ID" value="WOH01229.1"/>
    <property type="molecule type" value="Genomic_DNA"/>
</dbReference>
<proteinExistence type="predicted"/>
<dbReference type="CDD" id="cd10017">
    <property type="entry name" value="B3_DNA"/>
    <property type="match status" value="1"/>
</dbReference>
<keyword evidence="5" id="KW-0539">Nucleus</keyword>
<dbReference type="InterPro" id="IPR003340">
    <property type="entry name" value="B3_DNA-bd"/>
</dbReference>
<evidence type="ECO:0000256" key="5">
    <source>
        <dbReference type="ARBA" id="ARBA00023242"/>
    </source>
</evidence>
<dbReference type="GO" id="GO:0005634">
    <property type="term" value="C:nucleus"/>
    <property type="evidence" value="ECO:0007669"/>
    <property type="project" value="UniProtKB-SubCell"/>
</dbReference>
<dbReference type="AlphaFoldDB" id="A0AAF0X694"/>
<keyword evidence="3" id="KW-0238">DNA-binding</keyword>
<dbReference type="GO" id="GO:0003677">
    <property type="term" value="F:DNA binding"/>
    <property type="evidence" value="ECO:0007669"/>
    <property type="project" value="UniProtKB-KW"/>
</dbReference>
<evidence type="ECO:0000256" key="2">
    <source>
        <dbReference type="ARBA" id="ARBA00023015"/>
    </source>
</evidence>
<evidence type="ECO:0008006" key="8">
    <source>
        <dbReference type="Google" id="ProtNLM"/>
    </source>
</evidence>
<name>A0AAF0X694_DAUCS</name>
<dbReference type="Gene3D" id="2.40.330.10">
    <property type="entry name" value="DNA-binding pseudobarrel domain"/>
    <property type="match status" value="2"/>
</dbReference>
<evidence type="ECO:0000313" key="6">
    <source>
        <dbReference type="EMBL" id="WOH01229.1"/>
    </source>
</evidence>
<protein>
    <recommendedName>
        <fullName evidence="8">TF-B3 domain-containing protein</fullName>
    </recommendedName>
</protein>
<evidence type="ECO:0000313" key="7">
    <source>
        <dbReference type="Proteomes" id="UP000077755"/>
    </source>
</evidence>
<dbReference type="InterPro" id="IPR015300">
    <property type="entry name" value="DNA-bd_pseudobarrel_sf"/>
</dbReference>
<dbReference type="Proteomes" id="UP000077755">
    <property type="component" value="Chromosome 5"/>
</dbReference>
<evidence type="ECO:0000256" key="3">
    <source>
        <dbReference type="ARBA" id="ARBA00023125"/>
    </source>
</evidence>
<keyword evidence="4" id="KW-0804">Transcription</keyword>
<sequence>MALQSILPVEFLKPIIYGPDSAISDSLKLPRGFVERFGDSLPRNVLVKTMDGEEFRITFSQVDGSFSGMHRLLMKLSAKQLQFIIFKFFGGPKFEVYLLDTNHIMHATPGMHLPFKCKFIKVMYKVSSCWTPVELSEEFIAYYGKTVPQTINYQLSNGSVLDGRYDNEKGRLFGLQQFYKLYNMSWFDTIVLTYNGNNVFNVRGFGKDCMEKRPFMNSIGYFEIEVKPSHLQEYDFGVTIPVKFHGVLDDLGQCENLDIRHGESRWTVLLKKRMKRAELHSGWTLLRKELELKVGDICLFRRTGSKLKFFLDVYRSCL</sequence>
<evidence type="ECO:0000256" key="4">
    <source>
        <dbReference type="ARBA" id="ARBA00023163"/>
    </source>
</evidence>
<keyword evidence="7" id="KW-1185">Reference proteome</keyword>
<reference evidence="6" key="1">
    <citation type="journal article" date="2016" name="Nat. Genet.">
        <title>A high-quality carrot genome assembly provides new insights into carotenoid accumulation and asterid genome evolution.</title>
        <authorList>
            <person name="Iorizzo M."/>
            <person name="Ellison S."/>
            <person name="Senalik D."/>
            <person name="Zeng P."/>
            <person name="Satapoomin P."/>
            <person name="Huang J."/>
            <person name="Bowman M."/>
            <person name="Iovene M."/>
            <person name="Sanseverino W."/>
            <person name="Cavagnaro P."/>
            <person name="Yildiz M."/>
            <person name="Macko-Podgorni A."/>
            <person name="Moranska E."/>
            <person name="Grzebelus E."/>
            <person name="Grzebelus D."/>
            <person name="Ashrafi H."/>
            <person name="Zheng Z."/>
            <person name="Cheng S."/>
            <person name="Spooner D."/>
            <person name="Van Deynze A."/>
            <person name="Simon P."/>
        </authorList>
    </citation>
    <scope>NUCLEOTIDE SEQUENCE</scope>
    <source>
        <tissue evidence="6">Leaf</tissue>
    </source>
</reference>
<reference evidence="6" key="2">
    <citation type="submission" date="2022-03" db="EMBL/GenBank/DDBJ databases">
        <title>Draft title - Genomic analysis of global carrot germplasm unveils the trajectory of domestication and the origin of high carotenoid orange carrot.</title>
        <authorList>
            <person name="Iorizzo M."/>
            <person name="Ellison S."/>
            <person name="Senalik D."/>
            <person name="Macko-Podgorni A."/>
            <person name="Grzebelus D."/>
            <person name="Bostan H."/>
            <person name="Rolling W."/>
            <person name="Curaba J."/>
            <person name="Simon P."/>
        </authorList>
    </citation>
    <scope>NUCLEOTIDE SEQUENCE</scope>
    <source>
        <tissue evidence="6">Leaf</tissue>
    </source>
</reference>
<comment type="subcellular location">
    <subcellularLocation>
        <location evidence="1">Nucleus</location>
    </subcellularLocation>
</comment>
<dbReference type="SUPFAM" id="SSF101936">
    <property type="entry name" value="DNA-binding pseudobarrel domain"/>
    <property type="match status" value="1"/>
</dbReference>
<gene>
    <name evidence="6" type="ORF">DCAR_0520610</name>
</gene>
<accession>A0AAF0X694</accession>
<organism evidence="6 7">
    <name type="scientific">Daucus carota subsp. sativus</name>
    <name type="common">Carrot</name>
    <dbReference type="NCBI Taxonomy" id="79200"/>
    <lineage>
        <taxon>Eukaryota</taxon>
        <taxon>Viridiplantae</taxon>
        <taxon>Streptophyta</taxon>
        <taxon>Embryophyta</taxon>
        <taxon>Tracheophyta</taxon>
        <taxon>Spermatophyta</taxon>
        <taxon>Magnoliopsida</taxon>
        <taxon>eudicotyledons</taxon>
        <taxon>Gunneridae</taxon>
        <taxon>Pentapetalae</taxon>
        <taxon>asterids</taxon>
        <taxon>campanulids</taxon>
        <taxon>Apiales</taxon>
        <taxon>Apiaceae</taxon>
        <taxon>Apioideae</taxon>
        <taxon>Scandiceae</taxon>
        <taxon>Daucinae</taxon>
        <taxon>Daucus</taxon>
        <taxon>Daucus sect. Daucus</taxon>
    </lineage>
</organism>